<protein>
    <submittedName>
        <fullName evidence="1">Uncharacterized protein</fullName>
    </submittedName>
</protein>
<proteinExistence type="predicted"/>
<keyword evidence="2" id="KW-1185">Reference proteome</keyword>
<accession>A0A6V6Z3R5</accession>
<organism evidence="1 2">
    <name type="scientific">Flavobacterium salmonis</name>
    <dbReference type="NCBI Taxonomy" id="2654844"/>
    <lineage>
        <taxon>Bacteria</taxon>
        <taxon>Pseudomonadati</taxon>
        <taxon>Bacteroidota</taxon>
        <taxon>Flavobacteriia</taxon>
        <taxon>Flavobacteriales</taxon>
        <taxon>Flavobacteriaceae</taxon>
        <taxon>Flavobacterium</taxon>
    </lineage>
</organism>
<evidence type="ECO:0000313" key="2">
    <source>
        <dbReference type="Proteomes" id="UP000530060"/>
    </source>
</evidence>
<dbReference type="AlphaFoldDB" id="A0A6V6Z3R5"/>
<comment type="caution">
    <text evidence="1">The sequence shown here is derived from an EMBL/GenBank/DDBJ whole genome shotgun (WGS) entry which is preliminary data.</text>
</comment>
<sequence length="161" mass="18843">MKRIFLTFILLTLFSFKGICQNETIQGNIYIKLIDVQNLFDKLSDEQLKQINHYIDNPNASLSEEENKLTNHYKFLLENNLLNKPHFKLKTNAGKIINVYTDETEYLKLKNKLNGFDKYEEQITLAFNGVKKSDGFFDEALYYANQITSVEKIAGETDWKK</sequence>
<evidence type="ECO:0000313" key="1">
    <source>
        <dbReference type="EMBL" id="CAD0006236.1"/>
    </source>
</evidence>
<gene>
    <name evidence="1" type="ORF">FLAT13_03191</name>
</gene>
<name>A0A6V6Z3R5_9FLAO</name>
<dbReference type="EMBL" id="CAIJDP010000078">
    <property type="protein sequence ID" value="CAD0006236.1"/>
    <property type="molecule type" value="Genomic_DNA"/>
</dbReference>
<dbReference type="Proteomes" id="UP000530060">
    <property type="component" value="Unassembled WGS sequence"/>
</dbReference>
<dbReference type="RefSeq" id="WP_180909555.1">
    <property type="nucleotide sequence ID" value="NZ_CAIJDP010000078.1"/>
</dbReference>
<reference evidence="1 2" key="1">
    <citation type="submission" date="2020-06" db="EMBL/GenBank/DDBJ databases">
        <authorList>
            <person name="Criscuolo A."/>
        </authorList>
    </citation>
    <scope>NUCLEOTIDE SEQUENCE [LARGE SCALE GENOMIC DNA]</scope>
    <source>
        <strain evidence="2">CIP 111411</strain>
    </source>
</reference>